<feature type="non-terminal residue" evidence="1">
    <location>
        <position position="65"/>
    </location>
</feature>
<proteinExistence type="predicted"/>
<sequence length="65" mass="7926">IHVHERVNRAERQFRCLPDHHQQLLTNFLPNLNKIRYCIDRNQEVLQAVVHNCLHMFENMEYGQD</sequence>
<evidence type="ECO:0000313" key="2">
    <source>
        <dbReference type="Proteomes" id="UP001529510"/>
    </source>
</evidence>
<dbReference type="EMBL" id="JAMKFB020000005">
    <property type="protein sequence ID" value="KAL0193634.1"/>
    <property type="molecule type" value="Genomic_DNA"/>
</dbReference>
<reference evidence="1 2" key="1">
    <citation type="submission" date="2024-05" db="EMBL/GenBank/DDBJ databases">
        <title>Genome sequencing and assembly of Indian major carp, Cirrhinus mrigala (Hamilton, 1822).</title>
        <authorList>
            <person name="Mohindra V."/>
            <person name="Chowdhury L.M."/>
            <person name="Lal K."/>
            <person name="Jena J.K."/>
        </authorList>
    </citation>
    <scope>NUCLEOTIDE SEQUENCE [LARGE SCALE GENOMIC DNA]</scope>
    <source>
        <strain evidence="1">CM1030</strain>
        <tissue evidence="1">Blood</tissue>
    </source>
</reference>
<name>A0ABD0R542_CIRMR</name>
<comment type="caution">
    <text evidence="1">The sequence shown here is derived from an EMBL/GenBank/DDBJ whole genome shotgun (WGS) entry which is preliminary data.</text>
</comment>
<feature type="non-terminal residue" evidence="1">
    <location>
        <position position="1"/>
    </location>
</feature>
<organism evidence="1 2">
    <name type="scientific">Cirrhinus mrigala</name>
    <name type="common">Mrigala</name>
    <dbReference type="NCBI Taxonomy" id="683832"/>
    <lineage>
        <taxon>Eukaryota</taxon>
        <taxon>Metazoa</taxon>
        <taxon>Chordata</taxon>
        <taxon>Craniata</taxon>
        <taxon>Vertebrata</taxon>
        <taxon>Euteleostomi</taxon>
        <taxon>Actinopterygii</taxon>
        <taxon>Neopterygii</taxon>
        <taxon>Teleostei</taxon>
        <taxon>Ostariophysi</taxon>
        <taxon>Cypriniformes</taxon>
        <taxon>Cyprinidae</taxon>
        <taxon>Labeoninae</taxon>
        <taxon>Labeonini</taxon>
        <taxon>Cirrhinus</taxon>
    </lineage>
</organism>
<dbReference type="AlphaFoldDB" id="A0ABD0R542"/>
<evidence type="ECO:0000313" key="1">
    <source>
        <dbReference type="EMBL" id="KAL0193634.1"/>
    </source>
</evidence>
<dbReference type="Proteomes" id="UP001529510">
    <property type="component" value="Unassembled WGS sequence"/>
</dbReference>
<protein>
    <submittedName>
        <fullName evidence="1">Uncharacterized protein</fullName>
    </submittedName>
</protein>
<gene>
    <name evidence="1" type="ORF">M9458_011930</name>
</gene>
<accession>A0ABD0R542</accession>
<keyword evidence="2" id="KW-1185">Reference proteome</keyword>